<sequence length="262" mass="29193">MTHYEHQIGFLKRSCKSFDEGFEEEYKRIALTIRVLLHDTRTSSSLFNQLGWKASLMLRDTAYPVVPGNVAPFGGLVVFGAPPSPNKEARYIAFLDEHPNGVVRKTFEEWWNAPAFTRREMGTLSRRDLVLTAANQDGGGHVDPSLDEMYSALISGALTDVSAPDQFGNLVTVTGAERAAIRQIAHEILRTLRPDMERLAPDPKSYGLLMGPMVFGPADQLQPNLEEARNAWPQGLKPNQVRRNDLCPCGSGRKYKHCHGAF</sequence>
<organism evidence="1 2">
    <name type="scientific">Aureimonas populi</name>
    <dbReference type="NCBI Taxonomy" id="1701758"/>
    <lineage>
        <taxon>Bacteria</taxon>
        <taxon>Pseudomonadati</taxon>
        <taxon>Pseudomonadota</taxon>
        <taxon>Alphaproteobacteria</taxon>
        <taxon>Hyphomicrobiales</taxon>
        <taxon>Aurantimonadaceae</taxon>
        <taxon>Aureimonas</taxon>
    </lineage>
</organism>
<dbReference type="RefSeq" id="WP_209736125.1">
    <property type="nucleotide sequence ID" value="NZ_CP072611.1"/>
</dbReference>
<dbReference type="Gene3D" id="3.10.450.50">
    <property type="match status" value="1"/>
</dbReference>
<gene>
    <name evidence="1" type="ORF">ACFSKQ_00430</name>
</gene>
<dbReference type="SUPFAM" id="SSF103642">
    <property type="entry name" value="Sec-C motif"/>
    <property type="match status" value="1"/>
</dbReference>
<dbReference type="InterPro" id="IPR004027">
    <property type="entry name" value="SEC_C_motif"/>
</dbReference>
<dbReference type="EMBL" id="JBHUIJ010000002">
    <property type="protein sequence ID" value="MFD2235928.1"/>
    <property type="molecule type" value="Genomic_DNA"/>
</dbReference>
<evidence type="ECO:0000313" key="2">
    <source>
        <dbReference type="Proteomes" id="UP001597371"/>
    </source>
</evidence>
<protein>
    <submittedName>
        <fullName evidence="1">SEC-C domain-containing protein</fullName>
    </submittedName>
</protein>
<comment type="caution">
    <text evidence="1">The sequence shown here is derived from an EMBL/GenBank/DDBJ whole genome shotgun (WGS) entry which is preliminary data.</text>
</comment>
<evidence type="ECO:0000313" key="1">
    <source>
        <dbReference type="EMBL" id="MFD2235928.1"/>
    </source>
</evidence>
<proteinExistence type="predicted"/>
<accession>A0ABW5CIN3</accession>
<dbReference type="Proteomes" id="UP001597371">
    <property type="component" value="Unassembled WGS sequence"/>
</dbReference>
<reference evidence="2" key="1">
    <citation type="journal article" date="2019" name="Int. J. Syst. Evol. Microbiol.">
        <title>The Global Catalogue of Microorganisms (GCM) 10K type strain sequencing project: providing services to taxonomists for standard genome sequencing and annotation.</title>
        <authorList>
            <consortium name="The Broad Institute Genomics Platform"/>
            <consortium name="The Broad Institute Genome Sequencing Center for Infectious Disease"/>
            <person name="Wu L."/>
            <person name="Ma J."/>
        </authorList>
    </citation>
    <scope>NUCLEOTIDE SEQUENCE [LARGE SCALE GENOMIC DNA]</scope>
    <source>
        <strain evidence="2">ZS-35-S2</strain>
    </source>
</reference>
<dbReference type="Pfam" id="PF02810">
    <property type="entry name" value="SEC-C"/>
    <property type="match status" value="1"/>
</dbReference>
<keyword evidence="2" id="KW-1185">Reference proteome</keyword>
<name>A0ABW5CIN3_9HYPH</name>